<dbReference type="PROSITE" id="PS50404">
    <property type="entry name" value="GST_NTER"/>
    <property type="match status" value="1"/>
</dbReference>
<name>A0AA39FWQ3_9HYME</name>
<protein>
    <submittedName>
        <fullName evidence="5">Uncharacterized protein</fullName>
    </submittedName>
</protein>
<dbReference type="InterPro" id="IPR040079">
    <property type="entry name" value="Glutathione_S-Trfase"/>
</dbReference>
<evidence type="ECO:0000313" key="5">
    <source>
        <dbReference type="EMBL" id="KAK0177239.1"/>
    </source>
</evidence>
<dbReference type="PANTHER" id="PTHR43968:SF6">
    <property type="entry name" value="GLUTATHIONE S-TRANSFERASE OMEGA"/>
    <property type="match status" value="1"/>
</dbReference>
<dbReference type="GO" id="GO:0005737">
    <property type="term" value="C:cytoplasm"/>
    <property type="evidence" value="ECO:0007669"/>
    <property type="project" value="InterPro"/>
</dbReference>
<feature type="domain" description="GST C-terminal" evidence="4">
    <location>
        <begin position="102"/>
        <end position="230"/>
    </location>
</feature>
<dbReference type="InterPro" id="IPR036249">
    <property type="entry name" value="Thioredoxin-like_sf"/>
</dbReference>
<dbReference type="InterPro" id="IPR010987">
    <property type="entry name" value="Glutathione-S-Trfase_C-like"/>
</dbReference>
<dbReference type="SFLD" id="SFLDS00019">
    <property type="entry name" value="Glutathione_Transferase_(cytos"/>
    <property type="match status" value="1"/>
</dbReference>
<dbReference type="FunFam" id="3.40.30.10:FF:000123">
    <property type="entry name" value="Glutathione transferase o1"/>
    <property type="match status" value="1"/>
</dbReference>
<evidence type="ECO:0000259" key="3">
    <source>
        <dbReference type="PROSITE" id="PS50404"/>
    </source>
</evidence>
<feature type="domain" description="GST N-terminal" evidence="3">
    <location>
        <begin position="18"/>
        <end position="97"/>
    </location>
</feature>
<comment type="caution">
    <text evidence="5">The sequence shown here is derived from an EMBL/GenBank/DDBJ whole genome shotgun (WGS) entry which is preliminary data.</text>
</comment>
<sequence length="241" mass="28100">MSQKHLSIGSTAPALVPGKLRFYSMRFCPFAQRVQLVLDYKNIPYDIVYVNLTNKPEWLLDKSPLGKVPCIELNNGEILYESLIVADYLNEAYPNENLYTSDPLQKAKDKLLIERFSGLITMMYKLFLDTSIDQEVFEEALKGLEYFDKELGKRGTAFFGGNKPGMLDLMIWPWFERADIIRILRGERFFMPRERFVRLLEWKAAMKEYPAVKISYLEPEIHAKYMKSRISGAPQYDLLVK</sequence>
<dbReference type="SFLD" id="SFLDG00358">
    <property type="entry name" value="Main_(cytGST)"/>
    <property type="match status" value="1"/>
</dbReference>
<dbReference type="Gene3D" id="1.20.1050.10">
    <property type="match status" value="1"/>
</dbReference>
<dbReference type="Pfam" id="PF13417">
    <property type="entry name" value="GST_N_3"/>
    <property type="match status" value="1"/>
</dbReference>
<keyword evidence="2" id="KW-0560">Oxidoreductase</keyword>
<accession>A0AA39FWQ3</accession>
<dbReference type="EMBL" id="JAQQBS010000001">
    <property type="protein sequence ID" value="KAK0177239.1"/>
    <property type="molecule type" value="Genomic_DNA"/>
</dbReference>
<organism evidence="5 6">
    <name type="scientific">Microctonus aethiopoides</name>
    <dbReference type="NCBI Taxonomy" id="144406"/>
    <lineage>
        <taxon>Eukaryota</taxon>
        <taxon>Metazoa</taxon>
        <taxon>Ecdysozoa</taxon>
        <taxon>Arthropoda</taxon>
        <taxon>Hexapoda</taxon>
        <taxon>Insecta</taxon>
        <taxon>Pterygota</taxon>
        <taxon>Neoptera</taxon>
        <taxon>Endopterygota</taxon>
        <taxon>Hymenoptera</taxon>
        <taxon>Apocrita</taxon>
        <taxon>Ichneumonoidea</taxon>
        <taxon>Braconidae</taxon>
        <taxon>Euphorinae</taxon>
        <taxon>Microctonus</taxon>
    </lineage>
</organism>
<dbReference type="CDD" id="cd03184">
    <property type="entry name" value="GST_C_Omega"/>
    <property type="match status" value="1"/>
</dbReference>
<gene>
    <name evidence="5" type="ORF">PV328_001315</name>
</gene>
<evidence type="ECO:0000313" key="6">
    <source>
        <dbReference type="Proteomes" id="UP001168990"/>
    </source>
</evidence>
<dbReference type="GO" id="GO:0045174">
    <property type="term" value="F:glutathione dehydrogenase (ascorbate) activity"/>
    <property type="evidence" value="ECO:0007669"/>
    <property type="project" value="TreeGrafter"/>
</dbReference>
<comment type="similarity">
    <text evidence="1">Belongs to the GST superfamily. Omega family.</text>
</comment>
<evidence type="ECO:0000259" key="4">
    <source>
        <dbReference type="PROSITE" id="PS50405"/>
    </source>
</evidence>
<dbReference type="PROSITE" id="PS50405">
    <property type="entry name" value="GST_CTER"/>
    <property type="match status" value="1"/>
</dbReference>
<dbReference type="SUPFAM" id="SSF47616">
    <property type="entry name" value="GST C-terminal domain-like"/>
    <property type="match status" value="1"/>
</dbReference>
<reference evidence="5" key="1">
    <citation type="journal article" date="2023" name="bioRxiv">
        <title>Scaffold-level genome assemblies of two parasitoid biocontrol wasps reveal the parthenogenesis mechanism and an associated novel virus.</title>
        <authorList>
            <person name="Inwood S."/>
            <person name="Skelly J."/>
            <person name="Guhlin J."/>
            <person name="Harrop T."/>
            <person name="Goldson S."/>
            <person name="Dearden P."/>
        </authorList>
    </citation>
    <scope>NUCLEOTIDE SEQUENCE</scope>
    <source>
        <strain evidence="5">Irish</strain>
        <tissue evidence="5">Whole body</tissue>
    </source>
</reference>
<keyword evidence="6" id="KW-1185">Reference proteome</keyword>
<dbReference type="InterPro" id="IPR005442">
    <property type="entry name" value="GST_omega"/>
</dbReference>
<evidence type="ECO:0000256" key="2">
    <source>
        <dbReference type="ARBA" id="ARBA00023002"/>
    </source>
</evidence>
<dbReference type="SUPFAM" id="SSF52833">
    <property type="entry name" value="Thioredoxin-like"/>
    <property type="match status" value="1"/>
</dbReference>
<dbReference type="Pfam" id="PF13410">
    <property type="entry name" value="GST_C_2"/>
    <property type="match status" value="1"/>
</dbReference>
<dbReference type="AlphaFoldDB" id="A0AA39FWQ3"/>
<dbReference type="FunFam" id="1.20.1050.10:FF:000009">
    <property type="entry name" value="Glutathione S-transferase omega-1"/>
    <property type="match status" value="1"/>
</dbReference>
<dbReference type="Proteomes" id="UP001168990">
    <property type="component" value="Unassembled WGS sequence"/>
</dbReference>
<evidence type="ECO:0000256" key="1">
    <source>
        <dbReference type="ARBA" id="ARBA00011067"/>
    </source>
</evidence>
<reference evidence="5" key="2">
    <citation type="submission" date="2023-03" db="EMBL/GenBank/DDBJ databases">
        <authorList>
            <person name="Inwood S.N."/>
            <person name="Skelly J.G."/>
            <person name="Guhlin J."/>
            <person name="Harrop T.W.R."/>
            <person name="Goldson S.G."/>
            <person name="Dearden P.K."/>
        </authorList>
    </citation>
    <scope>NUCLEOTIDE SEQUENCE</scope>
    <source>
        <strain evidence="5">Irish</strain>
        <tissue evidence="5">Whole body</tissue>
    </source>
</reference>
<dbReference type="GO" id="GO:0004364">
    <property type="term" value="F:glutathione transferase activity"/>
    <property type="evidence" value="ECO:0007669"/>
    <property type="project" value="InterPro"/>
</dbReference>
<dbReference type="GO" id="GO:0006749">
    <property type="term" value="P:glutathione metabolic process"/>
    <property type="evidence" value="ECO:0007669"/>
    <property type="project" value="TreeGrafter"/>
</dbReference>
<dbReference type="InterPro" id="IPR050983">
    <property type="entry name" value="GST_Omega/HSP26"/>
</dbReference>
<dbReference type="PRINTS" id="PR01625">
    <property type="entry name" value="GSTRNSFRASEO"/>
</dbReference>
<dbReference type="InterPro" id="IPR036282">
    <property type="entry name" value="Glutathione-S-Trfase_C_sf"/>
</dbReference>
<dbReference type="Gene3D" id="3.40.30.10">
    <property type="entry name" value="Glutaredoxin"/>
    <property type="match status" value="1"/>
</dbReference>
<dbReference type="PANTHER" id="PTHR43968">
    <property type="match status" value="1"/>
</dbReference>
<proteinExistence type="inferred from homology"/>
<dbReference type="InterPro" id="IPR004045">
    <property type="entry name" value="Glutathione_S-Trfase_N"/>
</dbReference>